<evidence type="ECO:0000256" key="3">
    <source>
        <dbReference type="ARBA" id="ARBA00022723"/>
    </source>
</evidence>
<dbReference type="InterPro" id="IPR030400">
    <property type="entry name" value="Sedolisin_dom"/>
</dbReference>
<evidence type="ECO:0000256" key="2">
    <source>
        <dbReference type="ARBA" id="ARBA00022670"/>
    </source>
</evidence>
<dbReference type="SMART" id="SM00944">
    <property type="entry name" value="Pro-kuma_activ"/>
    <property type="match status" value="1"/>
</dbReference>
<dbReference type="OrthoDB" id="144629at2"/>
<keyword evidence="2" id="KW-0645">Protease</keyword>
<keyword evidence="10" id="KW-1185">Reference proteome</keyword>
<evidence type="ECO:0000256" key="6">
    <source>
        <dbReference type="ARBA" id="ARBA00022837"/>
    </source>
</evidence>
<dbReference type="PANTHER" id="PTHR14218:SF15">
    <property type="entry name" value="TRIPEPTIDYL-PEPTIDASE 1"/>
    <property type="match status" value="1"/>
</dbReference>
<proteinExistence type="predicted"/>
<gene>
    <name evidence="9" type="ORF">EI42_00981</name>
</gene>
<keyword evidence="4" id="KW-0378">Hydrolase</keyword>
<reference evidence="9 10" key="1">
    <citation type="submission" date="2018-06" db="EMBL/GenBank/DDBJ databases">
        <title>Genomic Encyclopedia of Archaeal and Bacterial Type Strains, Phase II (KMG-II): from individual species to whole genera.</title>
        <authorList>
            <person name="Goeker M."/>
        </authorList>
    </citation>
    <scope>NUCLEOTIDE SEQUENCE [LARGE SCALE GENOMIC DNA]</scope>
    <source>
        <strain evidence="9 10">ATCC BAA-1881</strain>
    </source>
</reference>
<name>A0A326UES1_THEHA</name>
<dbReference type="GO" id="GO:0008240">
    <property type="term" value="F:tripeptidyl-peptidase activity"/>
    <property type="evidence" value="ECO:0007669"/>
    <property type="project" value="TreeGrafter"/>
</dbReference>
<dbReference type="CDD" id="cd11377">
    <property type="entry name" value="Pro-peptidase_S53"/>
    <property type="match status" value="1"/>
</dbReference>
<evidence type="ECO:0000313" key="10">
    <source>
        <dbReference type="Proteomes" id="UP000248806"/>
    </source>
</evidence>
<dbReference type="GO" id="GO:0046872">
    <property type="term" value="F:metal ion binding"/>
    <property type="evidence" value="ECO:0007669"/>
    <property type="project" value="UniProtKB-KW"/>
</dbReference>
<dbReference type="AlphaFoldDB" id="A0A326UES1"/>
<dbReference type="GO" id="GO:0006508">
    <property type="term" value="P:proteolysis"/>
    <property type="evidence" value="ECO:0007669"/>
    <property type="project" value="UniProtKB-KW"/>
</dbReference>
<accession>A0A326UES1</accession>
<evidence type="ECO:0000256" key="1">
    <source>
        <dbReference type="ARBA" id="ARBA00001913"/>
    </source>
</evidence>
<dbReference type="InterPro" id="IPR050819">
    <property type="entry name" value="Tripeptidyl-peptidase_I"/>
</dbReference>
<dbReference type="SUPFAM" id="SSF52743">
    <property type="entry name" value="Subtilisin-like"/>
    <property type="match status" value="1"/>
</dbReference>
<evidence type="ECO:0000256" key="5">
    <source>
        <dbReference type="ARBA" id="ARBA00022825"/>
    </source>
</evidence>
<dbReference type="Pfam" id="PF09286">
    <property type="entry name" value="Pro-kuma_activ"/>
    <property type="match status" value="1"/>
</dbReference>
<dbReference type="InterPro" id="IPR015366">
    <property type="entry name" value="S53_propep"/>
</dbReference>
<dbReference type="SUPFAM" id="SSF54897">
    <property type="entry name" value="Protease propeptides/inhibitors"/>
    <property type="match status" value="1"/>
</dbReference>
<organism evidence="9 10">
    <name type="scientific">Thermosporothrix hazakensis</name>
    <dbReference type="NCBI Taxonomy" id="644383"/>
    <lineage>
        <taxon>Bacteria</taxon>
        <taxon>Bacillati</taxon>
        <taxon>Chloroflexota</taxon>
        <taxon>Ktedonobacteria</taxon>
        <taxon>Ktedonobacterales</taxon>
        <taxon>Thermosporotrichaceae</taxon>
        <taxon>Thermosporothrix</taxon>
    </lineage>
</organism>
<dbReference type="EMBL" id="QKUF01000001">
    <property type="protein sequence ID" value="PZW36796.1"/>
    <property type="molecule type" value="Genomic_DNA"/>
</dbReference>
<dbReference type="PANTHER" id="PTHR14218">
    <property type="entry name" value="PROTEASE S8 TRIPEPTIDYL PEPTIDASE I CLN2"/>
    <property type="match status" value="1"/>
</dbReference>
<comment type="caution">
    <text evidence="9">The sequence shown here is derived from an EMBL/GenBank/DDBJ whole genome shotgun (WGS) entry which is preliminary data.</text>
</comment>
<keyword evidence="6" id="KW-0106">Calcium</keyword>
<dbReference type="CDD" id="cd04056">
    <property type="entry name" value="Peptidases_S53"/>
    <property type="match status" value="1"/>
</dbReference>
<dbReference type="Proteomes" id="UP000248806">
    <property type="component" value="Unassembled WGS sequence"/>
</dbReference>
<evidence type="ECO:0000256" key="7">
    <source>
        <dbReference type="ARBA" id="ARBA00023145"/>
    </source>
</evidence>
<comment type="cofactor">
    <cofactor evidence="1">
        <name>Ca(2+)</name>
        <dbReference type="ChEBI" id="CHEBI:29108"/>
    </cofactor>
</comment>
<feature type="domain" description="Peptidase S53" evidence="8">
    <location>
        <begin position="227"/>
        <end position="615"/>
    </location>
</feature>
<dbReference type="InterPro" id="IPR036852">
    <property type="entry name" value="Peptidase_S8/S53_dom_sf"/>
</dbReference>
<keyword evidence="7" id="KW-0865">Zymogen</keyword>
<keyword evidence="3" id="KW-0479">Metal-binding</keyword>
<dbReference type="PROSITE" id="PS51695">
    <property type="entry name" value="SEDOLISIN"/>
    <property type="match status" value="1"/>
</dbReference>
<evidence type="ECO:0000259" key="8">
    <source>
        <dbReference type="PROSITE" id="PS51695"/>
    </source>
</evidence>
<protein>
    <submittedName>
        <fullName evidence="9">Kumamolisin</fullName>
    </submittedName>
</protein>
<dbReference type="Gene3D" id="3.40.50.200">
    <property type="entry name" value="Peptidase S8/S53 domain"/>
    <property type="match status" value="1"/>
</dbReference>
<dbReference type="GO" id="GO:0004252">
    <property type="term" value="F:serine-type endopeptidase activity"/>
    <property type="evidence" value="ECO:0007669"/>
    <property type="project" value="InterPro"/>
</dbReference>
<evidence type="ECO:0000313" key="9">
    <source>
        <dbReference type="EMBL" id="PZW36796.1"/>
    </source>
</evidence>
<keyword evidence="5" id="KW-0720">Serine protease</keyword>
<evidence type="ECO:0000256" key="4">
    <source>
        <dbReference type="ARBA" id="ARBA00022801"/>
    </source>
</evidence>
<sequence>MPTCPKNTSRVSLKELFLPVSILLTLIGTALLQCLYTPPLQALTPLTIPGSLSPLLPVSLLKGESQSTQPLTISLGFRPRNEDLFNAYIETLNAGGSPPMLTSQQFNALFAPNESAYQQVRAYLESAGFHVQNTYQHRLLLTATGTAEQAEQTFGVNIQNYAAPDGHQYYATNREPRLPARLASFISGITGLNNAIQWEHSTRITARPLEKSARGAELGCPGPGERYYLPEQIARAYGFDSLYERGLRGEGQTIALFELDDYSTTDLDTYSACYGDSQTSIEQVLVGNGPERSGPGLLEVELDAEQVLSMAPGLRTLKIYEASNTPAGVLDAWSRIVEDRVPVVSNSWGVCEDLADPAMLKQENTLLKAAALQGQSIFVASGDSGSSACAHANPALKQLNVSDPASQPFVTAVGGTSLELNSDSTYKSESVWNHPTENTPSPRIGASGGGISHYWAAPSWQQAPGVINPHTSAAPCQAGNGRICRQIPDIALHADASKGYLIYCSVPSAGCNKMKPWLAVGGTSAGAPIWAAFTAITNQQLQKHGGGRVGFLNPLLYRLASNPASYQAAFHDITTGNNDFNGWHQGTYPATRNYDLATGLGSLKADQLLSYLVQLRQTRR</sequence>